<comment type="caution">
    <text evidence="8">The sequence shown here is derived from an EMBL/GenBank/DDBJ whole genome shotgun (WGS) entry which is preliminary data.</text>
</comment>
<evidence type="ECO:0000256" key="5">
    <source>
        <dbReference type="ARBA" id="ARBA00023163"/>
    </source>
</evidence>
<dbReference type="InterPro" id="IPR001138">
    <property type="entry name" value="Zn2Cys6_DnaBD"/>
</dbReference>
<dbReference type="InterPro" id="IPR052360">
    <property type="entry name" value="Transcr_Regulatory_Proteins"/>
</dbReference>
<evidence type="ECO:0000313" key="8">
    <source>
        <dbReference type="EMBL" id="RDW88032.1"/>
    </source>
</evidence>
<evidence type="ECO:0000256" key="3">
    <source>
        <dbReference type="ARBA" id="ARBA00023015"/>
    </source>
</evidence>
<protein>
    <recommendedName>
        <fullName evidence="7">Zn(2)-C6 fungal-type domain-containing protein</fullName>
    </recommendedName>
</protein>
<proteinExistence type="predicted"/>
<evidence type="ECO:0000259" key="7">
    <source>
        <dbReference type="PROSITE" id="PS50048"/>
    </source>
</evidence>
<keyword evidence="1" id="KW-0479">Metal-binding</keyword>
<keyword evidence="2" id="KW-0862">Zinc</keyword>
<dbReference type="Gene3D" id="4.10.240.10">
    <property type="entry name" value="Zn(2)-C6 fungal-type DNA-binding domain"/>
    <property type="match status" value="1"/>
</dbReference>
<evidence type="ECO:0000256" key="1">
    <source>
        <dbReference type="ARBA" id="ARBA00022723"/>
    </source>
</evidence>
<organism evidence="8 9">
    <name type="scientific">Coleophoma cylindrospora</name>
    <dbReference type="NCBI Taxonomy" id="1849047"/>
    <lineage>
        <taxon>Eukaryota</taxon>
        <taxon>Fungi</taxon>
        <taxon>Dikarya</taxon>
        <taxon>Ascomycota</taxon>
        <taxon>Pezizomycotina</taxon>
        <taxon>Leotiomycetes</taxon>
        <taxon>Helotiales</taxon>
        <taxon>Dermateaceae</taxon>
        <taxon>Coleophoma</taxon>
    </lineage>
</organism>
<dbReference type="GO" id="GO:0008270">
    <property type="term" value="F:zinc ion binding"/>
    <property type="evidence" value="ECO:0007669"/>
    <property type="project" value="InterPro"/>
</dbReference>
<dbReference type="PROSITE" id="PS00463">
    <property type="entry name" value="ZN2_CY6_FUNGAL_1"/>
    <property type="match status" value="1"/>
</dbReference>
<evidence type="ECO:0000256" key="2">
    <source>
        <dbReference type="ARBA" id="ARBA00022833"/>
    </source>
</evidence>
<dbReference type="GO" id="GO:0000981">
    <property type="term" value="F:DNA-binding transcription factor activity, RNA polymerase II-specific"/>
    <property type="evidence" value="ECO:0007669"/>
    <property type="project" value="InterPro"/>
</dbReference>
<evidence type="ECO:0000256" key="4">
    <source>
        <dbReference type="ARBA" id="ARBA00023125"/>
    </source>
</evidence>
<dbReference type="AlphaFoldDB" id="A0A3D8SP21"/>
<dbReference type="SMART" id="SM00066">
    <property type="entry name" value="GAL4"/>
    <property type="match status" value="1"/>
</dbReference>
<keyword evidence="6" id="KW-0539">Nucleus</keyword>
<dbReference type="OrthoDB" id="3172332at2759"/>
<dbReference type="GO" id="GO:0003677">
    <property type="term" value="F:DNA binding"/>
    <property type="evidence" value="ECO:0007669"/>
    <property type="project" value="UniProtKB-KW"/>
</dbReference>
<dbReference type="PANTHER" id="PTHR36206">
    <property type="entry name" value="ASPERCRYPTIN BIOSYNTHESIS CLUSTER-SPECIFIC TRANSCRIPTION REGULATOR ATNN-RELATED"/>
    <property type="match status" value="1"/>
</dbReference>
<feature type="domain" description="Zn(2)-C6 fungal-type" evidence="7">
    <location>
        <begin position="28"/>
        <end position="56"/>
    </location>
</feature>
<keyword evidence="3" id="KW-0805">Transcription regulation</keyword>
<dbReference type="SUPFAM" id="SSF57701">
    <property type="entry name" value="Zn2/Cys6 DNA-binding domain"/>
    <property type="match status" value="1"/>
</dbReference>
<dbReference type="EMBL" id="PDLM01000001">
    <property type="protein sequence ID" value="RDW88032.1"/>
    <property type="molecule type" value="Genomic_DNA"/>
</dbReference>
<sequence>MASFIVATLDPSHEPRKLKAFGIKVKTGCITCRIRKIKCDEGKPGCQRCFKTGRSCDGYGSTFRPYDKVAKQVSPTSTIVPQPARLVTGLDIMPQEINFLSHLFSTKPETEFSKRYETEAREILRVRMTEPAIRHAVVSLKSLRQEYEQNDSLLRGERCTPTYFRGIQEYNKAIAKLAQRLSVPSPETLRAALLCCQIFISIEVMQSNYEITVQHLIRGLRIMHDYRTRPSIDSDGKFLPAGLPDMPHIDLFVIKLLAPPCARAFHLYASSSEQKTHDGIATPFEFAMRSPVPSPESRFIFQHRTTLMALACSIAKLLARIPHARSTTEALILMNEKQILLDQLQDWFNQVKYLYFSDGREDADSQLEQFIHPGVAYLFFFHAILKITMQLALTSSKTVLDELHPEFSMIQDIAKYMTHFARTNNNAR</sequence>
<evidence type="ECO:0000313" key="9">
    <source>
        <dbReference type="Proteomes" id="UP000256645"/>
    </source>
</evidence>
<dbReference type="CDD" id="cd00067">
    <property type="entry name" value="GAL4"/>
    <property type="match status" value="1"/>
</dbReference>
<accession>A0A3D8SP21</accession>
<reference evidence="8 9" key="1">
    <citation type="journal article" date="2018" name="IMA Fungus">
        <title>IMA Genome-F 9: Draft genome sequence of Annulohypoxylon stygium, Aspergillus mulundensis, Berkeleyomyces basicola (syn. Thielaviopsis basicola), Ceratocystis smalleyi, two Cercospora beticola strains, Coleophoma cylindrospora, Fusarium fracticaudum, Phialophora cf. hyalina, and Morchella septimelata.</title>
        <authorList>
            <person name="Wingfield B.D."/>
            <person name="Bills G.F."/>
            <person name="Dong Y."/>
            <person name="Huang W."/>
            <person name="Nel W.J."/>
            <person name="Swalarsk-Parry B.S."/>
            <person name="Vaghefi N."/>
            <person name="Wilken P.M."/>
            <person name="An Z."/>
            <person name="de Beer Z.W."/>
            <person name="De Vos L."/>
            <person name="Chen L."/>
            <person name="Duong T.A."/>
            <person name="Gao Y."/>
            <person name="Hammerbacher A."/>
            <person name="Kikkert J.R."/>
            <person name="Li Y."/>
            <person name="Li H."/>
            <person name="Li K."/>
            <person name="Li Q."/>
            <person name="Liu X."/>
            <person name="Ma X."/>
            <person name="Naidoo K."/>
            <person name="Pethybridge S.J."/>
            <person name="Sun J."/>
            <person name="Steenkamp E.T."/>
            <person name="van der Nest M.A."/>
            <person name="van Wyk S."/>
            <person name="Wingfield M.J."/>
            <person name="Xiong C."/>
            <person name="Yue Q."/>
            <person name="Zhang X."/>
        </authorList>
    </citation>
    <scope>NUCLEOTIDE SEQUENCE [LARGE SCALE GENOMIC DNA]</scope>
    <source>
        <strain evidence="8 9">BP6252</strain>
    </source>
</reference>
<dbReference type="Proteomes" id="UP000256645">
    <property type="component" value="Unassembled WGS sequence"/>
</dbReference>
<dbReference type="STRING" id="1849047.A0A3D8SP21"/>
<dbReference type="Pfam" id="PF00172">
    <property type="entry name" value="Zn_clus"/>
    <property type="match status" value="1"/>
</dbReference>
<dbReference type="PROSITE" id="PS50048">
    <property type="entry name" value="ZN2_CY6_FUNGAL_2"/>
    <property type="match status" value="1"/>
</dbReference>
<dbReference type="InterPro" id="IPR036864">
    <property type="entry name" value="Zn2-C6_fun-type_DNA-bd_sf"/>
</dbReference>
<keyword evidence="5" id="KW-0804">Transcription</keyword>
<evidence type="ECO:0000256" key="6">
    <source>
        <dbReference type="ARBA" id="ARBA00023242"/>
    </source>
</evidence>
<dbReference type="PANTHER" id="PTHR36206:SF12">
    <property type="entry name" value="ASPERCRYPTIN BIOSYNTHESIS CLUSTER-SPECIFIC TRANSCRIPTION REGULATOR ATNN-RELATED"/>
    <property type="match status" value="1"/>
</dbReference>
<keyword evidence="4" id="KW-0238">DNA-binding</keyword>
<keyword evidence="9" id="KW-1185">Reference proteome</keyword>
<name>A0A3D8SP21_9HELO</name>
<gene>
    <name evidence="8" type="ORF">BP6252_00064</name>
</gene>